<sequence length="367" mass="40742">MAPAFITCVFFSCVFLCRWNAVSLENHYPKPSVKLIPESGVRKGGSLTIHCTAEYHNMRFVLYRRGFYNRQEDPPGNEAVFVISEVPKTDEGPYQCRYHTRSKPTLWSEASDDFQIRVLDLRIPSISSVAVQGVKGDYKINCSAPQDMIVKRFFLYKDAVQAPLTDRAPSSGSQRVTFSISGDNARVGTKYRCSYQIRESGEYVESQLSEPIQIMEGGKQETSTATTSGDDKQKTTVASTPLPIKQETPIIIAIVCAVLLVVILAAALILYIKCKPKKGKGDIQKRNLPLNEEKKAEALEPMYASVTKLNSSNNTVAPEVKKQEEGGDDEGLTYAVINKDALKNKKKNSAPNFQEPETTLYAAVNVH</sequence>
<dbReference type="AlphaFoldDB" id="A0AAV7Q0N1"/>
<dbReference type="InterPro" id="IPR041066">
    <property type="entry name" value="C19orf38_Ig"/>
</dbReference>
<dbReference type="SUPFAM" id="SSF48726">
    <property type="entry name" value="Immunoglobulin"/>
    <property type="match status" value="1"/>
</dbReference>
<feature type="domain" description="Ig-like" evidence="7">
    <location>
        <begin position="31"/>
        <end position="97"/>
    </location>
</feature>
<feature type="transmembrane region" description="Helical" evidence="5">
    <location>
        <begin position="250"/>
        <end position="272"/>
    </location>
</feature>
<evidence type="ECO:0000256" key="4">
    <source>
        <dbReference type="SAM" id="MobiDB-lite"/>
    </source>
</evidence>
<name>A0AAV7Q0N1_PLEWA</name>
<comment type="caution">
    <text evidence="8">The sequence shown here is derived from an EMBL/GenBank/DDBJ whole genome shotgun (WGS) entry which is preliminary data.</text>
</comment>
<reference evidence="8" key="1">
    <citation type="journal article" date="2022" name="bioRxiv">
        <title>Sequencing and chromosome-scale assembly of the giantPleurodeles waltlgenome.</title>
        <authorList>
            <person name="Brown T."/>
            <person name="Elewa A."/>
            <person name="Iarovenko S."/>
            <person name="Subramanian E."/>
            <person name="Araus A.J."/>
            <person name="Petzold A."/>
            <person name="Susuki M."/>
            <person name="Suzuki K.-i.T."/>
            <person name="Hayashi T."/>
            <person name="Toyoda A."/>
            <person name="Oliveira C."/>
            <person name="Osipova E."/>
            <person name="Leigh N.D."/>
            <person name="Simon A."/>
            <person name="Yun M.H."/>
        </authorList>
    </citation>
    <scope>NUCLEOTIDE SEQUENCE</scope>
    <source>
        <strain evidence="8">20211129_DDA</strain>
        <tissue evidence="8">Liver</tissue>
    </source>
</reference>
<dbReference type="Pfam" id="PF17737">
    <property type="entry name" value="Ig_C19orf38"/>
    <property type="match status" value="1"/>
</dbReference>
<dbReference type="PANTHER" id="PTHR11738:SF186">
    <property type="entry name" value="OSTEOCLAST-ASSOCIATED IMMUNOGLOBULIN-LIKE RECEPTOR"/>
    <property type="match status" value="1"/>
</dbReference>
<dbReference type="InterPro" id="IPR050412">
    <property type="entry name" value="Ig-like_Receptors_ImmuneReg"/>
</dbReference>
<dbReference type="GO" id="GO:0002764">
    <property type="term" value="P:immune response-regulating signaling pathway"/>
    <property type="evidence" value="ECO:0007669"/>
    <property type="project" value="TreeGrafter"/>
</dbReference>
<evidence type="ECO:0000313" key="8">
    <source>
        <dbReference type="EMBL" id="KAJ1131555.1"/>
    </source>
</evidence>
<keyword evidence="5" id="KW-1133">Transmembrane helix</keyword>
<evidence type="ECO:0000259" key="7">
    <source>
        <dbReference type="PROSITE" id="PS50835"/>
    </source>
</evidence>
<evidence type="ECO:0000256" key="5">
    <source>
        <dbReference type="SAM" id="Phobius"/>
    </source>
</evidence>
<feature type="chain" id="PRO_5043686847" description="Ig-like domain-containing protein" evidence="6">
    <location>
        <begin position="25"/>
        <end position="367"/>
    </location>
</feature>
<keyword evidence="5" id="KW-0472">Membrane</keyword>
<evidence type="ECO:0000256" key="2">
    <source>
        <dbReference type="ARBA" id="ARBA00023157"/>
    </source>
</evidence>
<dbReference type="PROSITE" id="PS50835">
    <property type="entry name" value="IG_LIKE"/>
    <property type="match status" value="1"/>
</dbReference>
<gene>
    <name evidence="8" type="ORF">NDU88_009890</name>
</gene>
<organism evidence="8 9">
    <name type="scientific">Pleurodeles waltl</name>
    <name type="common">Iberian ribbed newt</name>
    <dbReference type="NCBI Taxonomy" id="8319"/>
    <lineage>
        <taxon>Eukaryota</taxon>
        <taxon>Metazoa</taxon>
        <taxon>Chordata</taxon>
        <taxon>Craniata</taxon>
        <taxon>Vertebrata</taxon>
        <taxon>Euteleostomi</taxon>
        <taxon>Amphibia</taxon>
        <taxon>Batrachia</taxon>
        <taxon>Caudata</taxon>
        <taxon>Salamandroidea</taxon>
        <taxon>Salamandridae</taxon>
        <taxon>Pleurodelinae</taxon>
        <taxon>Pleurodeles</taxon>
    </lineage>
</organism>
<dbReference type="FunFam" id="2.60.40.10:FF:000049">
    <property type="entry name" value="Leukocyte immunoglobulin-like receptor subfamily B member 1"/>
    <property type="match status" value="1"/>
</dbReference>
<evidence type="ECO:0000313" key="9">
    <source>
        <dbReference type="Proteomes" id="UP001066276"/>
    </source>
</evidence>
<evidence type="ECO:0000256" key="1">
    <source>
        <dbReference type="ARBA" id="ARBA00022729"/>
    </source>
</evidence>
<dbReference type="InterPro" id="IPR036179">
    <property type="entry name" value="Ig-like_dom_sf"/>
</dbReference>
<protein>
    <recommendedName>
        <fullName evidence="7">Ig-like domain-containing protein</fullName>
    </recommendedName>
</protein>
<dbReference type="Proteomes" id="UP001066276">
    <property type="component" value="Chromosome 7"/>
</dbReference>
<dbReference type="InterPro" id="IPR007110">
    <property type="entry name" value="Ig-like_dom"/>
</dbReference>
<accession>A0AAV7Q0N1</accession>
<feature type="region of interest" description="Disordered" evidence="4">
    <location>
        <begin position="216"/>
        <end position="236"/>
    </location>
</feature>
<keyword evidence="1 6" id="KW-0732">Signal</keyword>
<keyword evidence="5" id="KW-0812">Transmembrane</keyword>
<dbReference type="InterPro" id="IPR013783">
    <property type="entry name" value="Ig-like_fold"/>
</dbReference>
<dbReference type="Gene3D" id="2.60.40.10">
    <property type="entry name" value="Immunoglobulins"/>
    <property type="match status" value="2"/>
</dbReference>
<proteinExistence type="predicted"/>
<keyword evidence="9" id="KW-1185">Reference proteome</keyword>
<keyword evidence="2" id="KW-1015">Disulfide bond</keyword>
<feature type="signal peptide" evidence="6">
    <location>
        <begin position="1"/>
        <end position="24"/>
    </location>
</feature>
<dbReference type="PANTHER" id="PTHR11738">
    <property type="entry name" value="MHC CLASS I NK CELL RECEPTOR"/>
    <property type="match status" value="1"/>
</dbReference>
<keyword evidence="3" id="KW-0393">Immunoglobulin domain</keyword>
<evidence type="ECO:0000256" key="6">
    <source>
        <dbReference type="SAM" id="SignalP"/>
    </source>
</evidence>
<dbReference type="EMBL" id="JANPWB010000011">
    <property type="protein sequence ID" value="KAJ1131555.1"/>
    <property type="molecule type" value="Genomic_DNA"/>
</dbReference>
<evidence type="ECO:0000256" key="3">
    <source>
        <dbReference type="ARBA" id="ARBA00023319"/>
    </source>
</evidence>